<feature type="transmembrane region" description="Helical" evidence="1">
    <location>
        <begin position="141"/>
        <end position="158"/>
    </location>
</feature>
<keyword evidence="3" id="KW-1185">Reference proteome</keyword>
<reference evidence="2 3" key="1">
    <citation type="submission" date="2019-03" db="EMBL/GenBank/DDBJ databases">
        <title>Dyadobacter AR-3-6 sp. nov., isolated from arctic soil.</title>
        <authorList>
            <person name="Chaudhary D.K."/>
        </authorList>
    </citation>
    <scope>NUCLEOTIDE SEQUENCE [LARGE SCALE GENOMIC DNA]</scope>
    <source>
        <strain evidence="2 3">AR-3-6</strain>
    </source>
</reference>
<proteinExistence type="predicted"/>
<feature type="transmembrane region" description="Helical" evidence="1">
    <location>
        <begin position="24"/>
        <end position="48"/>
    </location>
</feature>
<evidence type="ECO:0000313" key="3">
    <source>
        <dbReference type="Proteomes" id="UP000294850"/>
    </source>
</evidence>
<dbReference type="EMBL" id="SMFL01000001">
    <property type="protein sequence ID" value="TDE18497.1"/>
    <property type="molecule type" value="Genomic_DNA"/>
</dbReference>
<dbReference type="Proteomes" id="UP000294850">
    <property type="component" value="Unassembled WGS sequence"/>
</dbReference>
<feature type="transmembrane region" description="Helical" evidence="1">
    <location>
        <begin position="331"/>
        <end position="349"/>
    </location>
</feature>
<name>A0A4R5DX64_9BACT</name>
<accession>A0A4R5DX64</accession>
<feature type="transmembrane region" description="Helical" evidence="1">
    <location>
        <begin position="188"/>
        <end position="207"/>
    </location>
</feature>
<keyword evidence="1" id="KW-0812">Transmembrane</keyword>
<feature type="transmembrane region" description="Helical" evidence="1">
    <location>
        <begin position="304"/>
        <end position="324"/>
    </location>
</feature>
<evidence type="ECO:0000313" key="2">
    <source>
        <dbReference type="EMBL" id="TDE18497.1"/>
    </source>
</evidence>
<feature type="transmembrane region" description="Helical" evidence="1">
    <location>
        <begin position="165"/>
        <end position="182"/>
    </location>
</feature>
<feature type="transmembrane region" description="Helical" evidence="1">
    <location>
        <begin position="73"/>
        <end position="95"/>
    </location>
</feature>
<organism evidence="2 3">
    <name type="scientific">Dyadobacter psychrotolerans</name>
    <dbReference type="NCBI Taxonomy" id="2541721"/>
    <lineage>
        <taxon>Bacteria</taxon>
        <taxon>Pseudomonadati</taxon>
        <taxon>Bacteroidota</taxon>
        <taxon>Cytophagia</taxon>
        <taxon>Cytophagales</taxon>
        <taxon>Spirosomataceae</taxon>
        <taxon>Dyadobacter</taxon>
    </lineage>
</organism>
<protein>
    <submittedName>
        <fullName evidence="2">Uncharacterized protein</fullName>
    </submittedName>
</protein>
<comment type="caution">
    <text evidence="2">The sequence shown here is derived from an EMBL/GenBank/DDBJ whole genome shotgun (WGS) entry which is preliminary data.</text>
</comment>
<evidence type="ECO:0000256" key="1">
    <source>
        <dbReference type="SAM" id="Phobius"/>
    </source>
</evidence>
<feature type="transmembrane region" description="Helical" evidence="1">
    <location>
        <begin position="115"/>
        <end position="135"/>
    </location>
</feature>
<keyword evidence="1" id="KW-1133">Transmembrane helix</keyword>
<dbReference type="OrthoDB" id="1120881at2"/>
<dbReference type="RefSeq" id="WP_131956459.1">
    <property type="nucleotide sequence ID" value="NZ_SMFL01000001.1"/>
</dbReference>
<dbReference type="AlphaFoldDB" id="A0A4R5DX64"/>
<keyword evidence="1" id="KW-0472">Membrane</keyword>
<sequence>MSSNQDSLNTLNEIRDLMERSSKFLSLSGLSGVFAGIFALIGATFAYVRFKTDFYTDALLPITGYDAYRQKEVIQFLLTDGCLVLFFSLASGIIFTVRKGRKRGLQVWNGTSKRLLISMLIPLVTGGIFCLAMFLYGYIWLVFPVTLIFYGLALINASRFTYPEVFYLGISEIAIGCIALFLTGYSLIFWAIGFGVLHIIYGLTMYNKYDRKTLASDKIKLGGGLGLILILILLSPKSQAQYVSDSTGKQARKWYDKETIYLQGSNSFIKNNTVYSGQKALRREFSISEGGLQLYLKSKRTRNIALLISVAGSAGSIVSLVSGNRDNLKKFFWVSLGTGLIASVVTMQANNQRDQAVWLRNRDALLLLEADN</sequence>
<feature type="transmembrane region" description="Helical" evidence="1">
    <location>
        <begin position="219"/>
        <end position="236"/>
    </location>
</feature>
<gene>
    <name evidence="2" type="ORF">E0F88_02875</name>
</gene>